<reference evidence="1 2" key="1">
    <citation type="journal article" date="2018" name="Sci. Rep.">
        <title>Genomic signatures of local adaptation to the degree of environmental predictability in rotifers.</title>
        <authorList>
            <person name="Franch-Gras L."/>
            <person name="Hahn C."/>
            <person name="Garcia-Roger E.M."/>
            <person name="Carmona M.J."/>
            <person name="Serra M."/>
            <person name="Gomez A."/>
        </authorList>
    </citation>
    <scope>NUCLEOTIDE SEQUENCE [LARGE SCALE GENOMIC DNA]</scope>
    <source>
        <strain evidence="1">HYR1</strain>
    </source>
</reference>
<name>A0A3M7QU52_BRAPC</name>
<accession>A0A3M7QU52</accession>
<evidence type="ECO:0000313" key="1">
    <source>
        <dbReference type="EMBL" id="RNA14485.1"/>
    </source>
</evidence>
<dbReference type="OrthoDB" id="2438421at2759"/>
<sequence length="151" mass="17996">MKRKADTDLPNHIKRIQPIEYVTNEIQGEQYSTLSQVNNSMKPFIYELRTQIKTGFAGILDLSNKITNEYSWYISSFLDSLFKNEWLEISDINSDEKLMFSKRLEEQLYHEWKNIGLWQEDENSFNKEKTIPCSSKQLTKKSRAVYSKHRF</sequence>
<comment type="caution">
    <text evidence="1">The sequence shown here is derived from an EMBL/GenBank/DDBJ whole genome shotgun (WGS) entry which is preliminary data.</text>
</comment>
<protein>
    <submittedName>
        <fullName evidence="1">Uncharacterized protein</fullName>
    </submittedName>
</protein>
<proteinExistence type="predicted"/>
<organism evidence="1 2">
    <name type="scientific">Brachionus plicatilis</name>
    <name type="common">Marine rotifer</name>
    <name type="synonym">Brachionus muelleri</name>
    <dbReference type="NCBI Taxonomy" id="10195"/>
    <lineage>
        <taxon>Eukaryota</taxon>
        <taxon>Metazoa</taxon>
        <taxon>Spiralia</taxon>
        <taxon>Gnathifera</taxon>
        <taxon>Rotifera</taxon>
        <taxon>Eurotatoria</taxon>
        <taxon>Monogononta</taxon>
        <taxon>Pseudotrocha</taxon>
        <taxon>Ploima</taxon>
        <taxon>Brachionidae</taxon>
        <taxon>Brachionus</taxon>
    </lineage>
</organism>
<dbReference type="Proteomes" id="UP000276133">
    <property type="component" value="Unassembled WGS sequence"/>
</dbReference>
<gene>
    <name evidence="1" type="ORF">BpHYR1_013316</name>
</gene>
<evidence type="ECO:0000313" key="2">
    <source>
        <dbReference type="Proteomes" id="UP000276133"/>
    </source>
</evidence>
<dbReference type="EMBL" id="REGN01005170">
    <property type="protein sequence ID" value="RNA14485.1"/>
    <property type="molecule type" value="Genomic_DNA"/>
</dbReference>
<dbReference type="AlphaFoldDB" id="A0A3M7QU52"/>
<keyword evidence="2" id="KW-1185">Reference proteome</keyword>